<sequence length="130" mass="13796">MTDNGRECLPSERLNLINGRGDISPVTRPFLQPPPTPNQNHLPLLITPPCPSPCLPLRPPVSLLPSSPASPVTSGSTSAAFIGRPQFQSYYNSSASSINVGVQAEKMGKDISPLMRLESGQSLSLSSESL</sequence>
<accession>A0A9N7UI29</accession>
<feature type="region of interest" description="Disordered" evidence="1">
    <location>
        <begin position="19"/>
        <end position="43"/>
    </location>
</feature>
<evidence type="ECO:0000256" key="1">
    <source>
        <dbReference type="SAM" id="MobiDB-lite"/>
    </source>
</evidence>
<gene>
    <name evidence="2" type="ORF">PLEPLA_LOCUS18538</name>
</gene>
<comment type="caution">
    <text evidence="2">The sequence shown here is derived from an EMBL/GenBank/DDBJ whole genome shotgun (WGS) entry which is preliminary data.</text>
</comment>
<evidence type="ECO:0000313" key="2">
    <source>
        <dbReference type="EMBL" id="CAB1430556.1"/>
    </source>
</evidence>
<evidence type="ECO:0000313" key="3">
    <source>
        <dbReference type="Proteomes" id="UP001153269"/>
    </source>
</evidence>
<dbReference type="AlphaFoldDB" id="A0A9N7UI29"/>
<proteinExistence type="predicted"/>
<feature type="non-terminal residue" evidence="2">
    <location>
        <position position="130"/>
    </location>
</feature>
<protein>
    <submittedName>
        <fullName evidence="2">Uncharacterized protein</fullName>
    </submittedName>
</protein>
<keyword evidence="3" id="KW-1185">Reference proteome</keyword>
<reference evidence="2" key="1">
    <citation type="submission" date="2020-03" db="EMBL/GenBank/DDBJ databases">
        <authorList>
            <person name="Weist P."/>
        </authorList>
    </citation>
    <scope>NUCLEOTIDE SEQUENCE</scope>
</reference>
<organism evidence="2 3">
    <name type="scientific">Pleuronectes platessa</name>
    <name type="common">European plaice</name>
    <dbReference type="NCBI Taxonomy" id="8262"/>
    <lineage>
        <taxon>Eukaryota</taxon>
        <taxon>Metazoa</taxon>
        <taxon>Chordata</taxon>
        <taxon>Craniata</taxon>
        <taxon>Vertebrata</taxon>
        <taxon>Euteleostomi</taxon>
        <taxon>Actinopterygii</taxon>
        <taxon>Neopterygii</taxon>
        <taxon>Teleostei</taxon>
        <taxon>Neoteleostei</taxon>
        <taxon>Acanthomorphata</taxon>
        <taxon>Carangaria</taxon>
        <taxon>Pleuronectiformes</taxon>
        <taxon>Pleuronectoidei</taxon>
        <taxon>Pleuronectidae</taxon>
        <taxon>Pleuronectes</taxon>
    </lineage>
</organism>
<name>A0A9N7UI29_PLEPL</name>
<dbReference type="EMBL" id="CADEAL010001243">
    <property type="protein sequence ID" value="CAB1430556.1"/>
    <property type="molecule type" value="Genomic_DNA"/>
</dbReference>
<dbReference type="Proteomes" id="UP001153269">
    <property type="component" value="Unassembled WGS sequence"/>
</dbReference>